<dbReference type="Pfam" id="PF03837">
    <property type="entry name" value="RecT"/>
    <property type="match status" value="1"/>
</dbReference>
<gene>
    <name evidence="1" type="ORF">GZ77_21105</name>
</gene>
<dbReference type="InterPro" id="IPR018330">
    <property type="entry name" value="RecT_fam"/>
</dbReference>
<dbReference type="GO" id="GO:0003677">
    <property type="term" value="F:DNA binding"/>
    <property type="evidence" value="ECO:0007669"/>
    <property type="project" value="InterPro"/>
</dbReference>
<accession>A0A081N3B2</accession>
<reference evidence="1 2" key="1">
    <citation type="submission" date="2014-06" db="EMBL/GenBank/DDBJ databases">
        <title>Whole Genome Sequences of Three Symbiotic Endozoicomonas Bacteria.</title>
        <authorList>
            <person name="Neave M.J."/>
            <person name="Apprill A."/>
            <person name="Voolstra C.R."/>
        </authorList>
    </citation>
    <scope>NUCLEOTIDE SEQUENCE [LARGE SCALE GENOMIC DNA]</scope>
    <source>
        <strain evidence="1 2">LMG 24815</strain>
    </source>
</reference>
<name>A0A081N3B2_9GAMM</name>
<evidence type="ECO:0000313" key="1">
    <source>
        <dbReference type="EMBL" id="KEQ12935.1"/>
    </source>
</evidence>
<dbReference type="NCBIfam" id="TIGR00616">
    <property type="entry name" value="rect"/>
    <property type="match status" value="1"/>
</dbReference>
<dbReference type="InterPro" id="IPR004590">
    <property type="entry name" value="ssDNA_annealing_RecT"/>
</dbReference>
<organism evidence="1 2">
    <name type="scientific">Endozoicomonas montiporae</name>
    <dbReference type="NCBI Taxonomy" id="1027273"/>
    <lineage>
        <taxon>Bacteria</taxon>
        <taxon>Pseudomonadati</taxon>
        <taxon>Pseudomonadota</taxon>
        <taxon>Gammaproteobacteria</taxon>
        <taxon>Oceanospirillales</taxon>
        <taxon>Endozoicomonadaceae</taxon>
        <taxon>Endozoicomonas</taxon>
    </lineage>
</organism>
<keyword evidence="2" id="KW-1185">Reference proteome</keyword>
<comment type="caution">
    <text evidence="1">The sequence shown here is derived from an EMBL/GenBank/DDBJ whole genome shotgun (WGS) entry which is preliminary data.</text>
</comment>
<dbReference type="EMBL" id="JOKG01000004">
    <property type="protein sequence ID" value="KEQ12935.1"/>
    <property type="molecule type" value="Genomic_DNA"/>
</dbReference>
<dbReference type="Proteomes" id="UP000028006">
    <property type="component" value="Unassembled WGS sequence"/>
</dbReference>
<proteinExistence type="predicted"/>
<dbReference type="GO" id="GO:0006259">
    <property type="term" value="P:DNA metabolic process"/>
    <property type="evidence" value="ECO:0007669"/>
    <property type="project" value="InterPro"/>
</dbReference>
<dbReference type="RefSeq" id="WP_034878379.1">
    <property type="nucleotide sequence ID" value="NZ_JOKG01000004.1"/>
</dbReference>
<dbReference type="eggNOG" id="COG3723">
    <property type="taxonomic scope" value="Bacteria"/>
</dbReference>
<evidence type="ECO:0000313" key="2">
    <source>
        <dbReference type="Proteomes" id="UP000028006"/>
    </source>
</evidence>
<sequence length="284" mass="30718">MPKATAKKSPATQVVDTAEKPATIKDLLRNNKNTIAQALENTPLTPERLLSVCMTEIRKTPKLRECSQASLVGSIIQSAQLGLEPGSALGHCYLIPFWNNKLRSLECQFMLGYRGMLALARRSGSIVSIDARVVYAADEFSLLYGTITEIIHKPKLTGEKGGVVGVYAVAQLQGGGTQVDFMPVEDILKIRDSSKGVQSGKDTPWKTHFEEMAKKTVVRRLFKFLPVSVEALTAVGLDEKAEAGQSQCNEALIQEGDGGVLVDMDTGEIIEGKVTSAADLNRAL</sequence>
<dbReference type="AlphaFoldDB" id="A0A081N3B2"/>
<protein>
    <recommendedName>
        <fullName evidence="3">Recombinase RecT</fullName>
    </recommendedName>
</protein>
<evidence type="ECO:0008006" key="3">
    <source>
        <dbReference type="Google" id="ProtNLM"/>
    </source>
</evidence>